<evidence type="ECO:0000256" key="4">
    <source>
        <dbReference type="ARBA" id="ARBA00022475"/>
    </source>
</evidence>
<keyword evidence="8 11" id="KW-0472">Membrane</keyword>
<dbReference type="EMBL" id="JAVDPW010000016">
    <property type="protein sequence ID" value="MDR6294100.1"/>
    <property type="molecule type" value="Genomic_DNA"/>
</dbReference>
<dbReference type="PANTHER" id="PTHR32196">
    <property type="entry name" value="ABC TRANSPORTER PERMEASE PROTEIN YPHD-RELATED-RELATED"/>
    <property type="match status" value="1"/>
</dbReference>
<comment type="subunit">
    <text evidence="2">The complex is composed of two ATP-binding proteins (LsrA), two transmembrane proteins (LsrC and LsrD) and a solute-binding protein (LsrB).</text>
</comment>
<gene>
    <name evidence="12" type="ORF">E9232_006654</name>
</gene>
<keyword evidence="4" id="KW-1003">Cell membrane</keyword>
<feature type="transmembrane region" description="Helical" evidence="11">
    <location>
        <begin position="183"/>
        <end position="203"/>
    </location>
</feature>
<evidence type="ECO:0000256" key="1">
    <source>
        <dbReference type="ARBA" id="ARBA00004651"/>
    </source>
</evidence>
<feature type="transmembrane region" description="Helical" evidence="11">
    <location>
        <begin position="288"/>
        <end position="308"/>
    </location>
</feature>
<evidence type="ECO:0000256" key="8">
    <source>
        <dbReference type="ARBA" id="ARBA00023136"/>
    </source>
</evidence>
<sequence length="341" mass="34338">MDRTVAPPASPTDDRRRWIERGLEHLAWLLLLVALAVFSASIPGFSRADTLIGILDQSAATGILAAGLALVIIAGQIDLSGESVAGLAAMAAAMAFGTGGVGMGWTIDPAWLAVPATLAGAILIGALAGLVNGVLVVQARINPFIVTLGAYMVLRGVTLWISGGHRAAGLPAEILAVATGRALGLPIPAWILGAVFLAFGAVLRWTNFGRGLMQVGGDPQAAAHAGVRAGQLVVVAFALAGGLAALAGWLLLARATMATAYLGFGLLLPAFAAVAIGGVSLKGGAGRLSGVFAGVLLLGAIDAAIRLTGLPAETAQVAQAALVLAAVLLEPLKTTIRERLR</sequence>
<evidence type="ECO:0000256" key="10">
    <source>
        <dbReference type="ARBA" id="ARBA00039381"/>
    </source>
</evidence>
<evidence type="ECO:0000313" key="12">
    <source>
        <dbReference type="EMBL" id="MDR6294100.1"/>
    </source>
</evidence>
<keyword evidence="7 11" id="KW-1133">Transmembrane helix</keyword>
<evidence type="ECO:0000256" key="7">
    <source>
        <dbReference type="ARBA" id="ARBA00022989"/>
    </source>
</evidence>
<feature type="transmembrane region" description="Helical" evidence="11">
    <location>
        <begin position="111"/>
        <end position="137"/>
    </location>
</feature>
<evidence type="ECO:0000313" key="13">
    <source>
        <dbReference type="Proteomes" id="UP001262410"/>
    </source>
</evidence>
<evidence type="ECO:0000256" key="5">
    <source>
        <dbReference type="ARBA" id="ARBA00022519"/>
    </source>
</evidence>
<feature type="transmembrane region" description="Helical" evidence="11">
    <location>
        <begin position="144"/>
        <end position="163"/>
    </location>
</feature>
<feature type="transmembrane region" description="Helical" evidence="11">
    <location>
        <begin position="26"/>
        <end position="46"/>
    </location>
</feature>
<evidence type="ECO:0000256" key="11">
    <source>
        <dbReference type="SAM" id="Phobius"/>
    </source>
</evidence>
<feature type="transmembrane region" description="Helical" evidence="11">
    <location>
        <begin position="232"/>
        <end position="252"/>
    </location>
</feature>
<name>A0ABU1JZQ2_9PROT</name>
<accession>A0ABU1JZQ2</accession>
<evidence type="ECO:0000256" key="9">
    <source>
        <dbReference type="ARBA" id="ARBA00025439"/>
    </source>
</evidence>
<dbReference type="Proteomes" id="UP001262410">
    <property type="component" value="Unassembled WGS sequence"/>
</dbReference>
<feature type="transmembrane region" description="Helical" evidence="11">
    <location>
        <begin position="314"/>
        <end position="332"/>
    </location>
</feature>
<feature type="transmembrane region" description="Helical" evidence="11">
    <location>
        <begin position="258"/>
        <end position="281"/>
    </location>
</feature>
<dbReference type="PANTHER" id="PTHR32196:SF71">
    <property type="entry name" value="AUTOINDUCER 2 IMPORT SYSTEM PERMEASE PROTEIN LSRD"/>
    <property type="match status" value="1"/>
</dbReference>
<keyword evidence="6 11" id="KW-0812">Transmembrane</keyword>
<dbReference type="RefSeq" id="WP_309801519.1">
    <property type="nucleotide sequence ID" value="NZ_JAVDPW010000016.1"/>
</dbReference>
<comment type="subcellular location">
    <subcellularLocation>
        <location evidence="1">Cell membrane</location>
        <topology evidence="1">Multi-pass membrane protein</topology>
    </subcellularLocation>
</comment>
<dbReference type="CDD" id="cd06579">
    <property type="entry name" value="TM_PBP1_transp_AraH_like"/>
    <property type="match status" value="1"/>
</dbReference>
<reference evidence="12 13" key="1">
    <citation type="submission" date="2023-07" db="EMBL/GenBank/DDBJ databases">
        <title>Sorghum-associated microbial communities from plants grown in Nebraska, USA.</title>
        <authorList>
            <person name="Schachtman D."/>
        </authorList>
    </citation>
    <scope>NUCLEOTIDE SEQUENCE [LARGE SCALE GENOMIC DNA]</scope>
    <source>
        <strain evidence="12 13">584</strain>
    </source>
</reference>
<keyword evidence="3" id="KW-0813">Transport</keyword>
<feature type="transmembrane region" description="Helical" evidence="11">
    <location>
        <begin position="58"/>
        <end position="77"/>
    </location>
</feature>
<evidence type="ECO:0000256" key="6">
    <source>
        <dbReference type="ARBA" id="ARBA00022692"/>
    </source>
</evidence>
<evidence type="ECO:0000256" key="2">
    <source>
        <dbReference type="ARBA" id="ARBA00011262"/>
    </source>
</evidence>
<protein>
    <recommendedName>
        <fullName evidence="10">Autoinducer 2 import system permease protein LsrD</fullName>
    </recommendedName>
</protein>
<dbReference type="InterPro" id="IPR001851">
    <property type="entry name" value="ABC_transp_permease"/>
</dbReference>
<feature type="transmembrane region" description="Helical" evidence="11">
    <location>
        <begin position="84"/>
        <end position="105"/>
    </location>
</feature>
<organism evidence="12 13">
    <name type="scientific">Inquilinus ginsengisoli</name>
    <dbReference type="NCBI Taxonomy" id="363840"/>
    <lineage>
        <taxon>Bacteria</taxon>
        <taxon>Pseudomonadati</taxon>
        <taxon>Pseudomonadota</taxon>
        <taxon>Alphaproteobacteria</taxon>
        <taxon>Rhodospirillales</taxon>
        <taxon>Rhodospirillaceae</taxon>
        <taxon>Inquilinus</taxon>
    </lineage>
</organism>
<proteinExistence type="predicted"/>
<keyword evidence="13" id="KW-1185">Reference proteome</keyword>
<comment type="function">
    <text evidence="9">Part of the ABC transporter complex LsrABCD involved in autoinducer 2 (AI-2) import. Probably responsible for the translocation of the substrate across the membrane.</text>
</comment>
<evidence type="ECO:0000256" key="3">
    <source>
        <dbReference type="ARBA" id="ARBA00022448"/>
    </source>
</evidence>
<comment type="caution">
    <text evidence="12">The sequence shown here is derived from an EMBL/GenBank/DDBJ whole genome shotgun (WGS) entry which is preliminary data.</text>
</comment>
<keyword evidence="5" id="KW-0997">Cell inner membrane</keyword>
<dbReference type="Pfam" id="PF02653">
    <property type="entry name" value="BPD_transp_2"/>
    <property type="match status" value="1"/>
</dbReference>